<evidence type="ECO:0000313" key="2">
    <source>
        <dbReference type="Proteomes" id="UP001631969"/>
    </source>
</evidence>
<evidence type="ECO:0000313" key="1">
    <source>
        <dbReference type="EMBL" id="MFM9330929.1"/>
    </source>
</evidence>
<name>A0ACC7P5R7_9BACL</name>
<keyword evidence="2" id="KW-1185">Reference proteome</keyword>
<protein>
    <submittedName>
        <fullName evidence="1">Serine hydrolase domain-containing protein</fullName>
        <ecNumber evidence="1">3.-.-.-</ecNumber>
    </submittedName>
</protein>
<keyword evidence="1" id="KW-0378">Hydrolase</keyword>
<comment type="caution">
    <text evidence="1">The sequence shown here is derived from an EMBL/GenBank/DDBJ whole genome shotgun (WGS) entry which is preliminary data.</text>
</comment>
<gene>
    <name evidence="1" type="ORF">ACI1P1_21795</name>
</gene>
<sequence length="494" mass="53969">MIAAPELKRALPEAVGINPKGIERFMELVYERQIALHSFMLLRHGKVAAEAYYAPFRRGELHHIFSISKSVTSAAVGIAIGEGRFGLQDKAADLLRRHVTGEVHPYTAQMTVEHLLKMATVYRRAPYSEAEGWINLYLTSPPQHPPGFSFAYDTAGTNMLCAIVQETTGQTVHEYLQPRLFDAIGMGPLEWKSCAGNINNGGSGIRCTTDGLARLGQLYLQGGIWDGKRVLPEGWVDRSTARQVDNSGAKTMLDGKPGYGYQFWRLRNNAYCAFGLGGQFVVVMPDCDAVFVSTANTQFVRDGQQQILDCLWEALYPAMKEMASDGAGSANGVSLAGASGSAADGELAKRLASLQLSLPPGQAHSEPAAQVNRRTYRLHDNRYGFTACTFDFAGQASTLSFTRAPGAEEVILGFGIHHWVTGTDRVFSGTESCCSAATWVDGQTCIIHMHLLDTVQMVMLICHFEADTMMIQIVMPGIYFNEEMECDLIGAASE</sequence>
<dbReference type="EC" id="3.-.-.-" evidence="1"/>
<accession>A0ACC7P5R7</accession>
<dbReference type="EMBL" id="JBJURJ010000015">
    <property type="protein sequence ID" value="MFM9330929.1"/>
    <property type="molecule type" value="Genomic_DNA"/>
</dbReference>
<dbReference type="Proteomes" id="UP001631969">
    <property type="component" value="Unassembled WGS sequence"/>
</dbReference>
<proteinExistence type="predicted"/>
<organism evidence="1 2">
    <name type="scientific">Paenibacillus mesotrionivorans</name>
    <dbReference type="NCBI Taxonomy" id="3160968"/>
    <lineage>
        <taxon>Bacteria</taxon>
        <taxon>Bacillati</taxon>
        <taxon>Bacillota</taxon>
        <taxon>Bacilli</taxon>
        <taxon>Bacillales</taxon>
        <taxon>Paenibacillaceae</taxon>
        <taxon>Paenibacillus</taxon>
    </lineage>
</organism>
<reference evidence="1" key="1">
    <citation type="submission" date="2024-12" db="EMBL/GenBank/DDBJ databases">
        <authorList>
            <person name="Wu N."/>
        </authorList>
    </citation>
    <scope>NUCLEOTIDE SEQUENCE</scope>
    <source>
        <strain evidence="1">P15</strain>
    </source>
</reference>